<dbReference type="PANTHER" id="PTHR46224:SF6">
    <property type="entry name" value="ANKYRIN REPEAT FAMILY PROTEIN"/>
    <property type="match status" value="1"/>
</dbReference>
<dbReference type="OrthoDB" id="20872at2759"/>
<keyword evidence="2" id="KW-1185">Reference proteome</keyword>
<dbReference type="InParanoid" id="A0A2P6MZ44"/>
<organism evidence="1 2">
    <name type="scientific">Planoprotostelium fungivorum</name>
    <dbReference type="NCBI Taxonomy" id="1890364"/>
    <lineage>
        <taxon>Eukaryota</taxon>
        <taxon>Amoebozoa</taxon>
        <taxon>Evosea</taxon>
        <taxon>Variosea</taxon>
        <taxon>Cavosteliida</taxon>
        <taxon>Cavosteliaceae</taxon>
        <taxon>Planoprotostelium</taxon>
    </lineage>
</organism>
<sequence length="247" mass="28000">MSDTTIHSLPPDMLVVIFNMTPLSSNAQDGRKIQNWQNIALTCKRWNEIIMQNGFDFSVDEYLPLRLAIRNGRGDVVEMMMDHPSVDPSRLPLSVLAAMSEDDHMSAEILKQRDPLLFSIEAQMFSGLFVGWARKGHEESIKVLLERMPSVDVTIDQHLALRIAAECGHTSIVKILLKDGRCDPTIYDSFPLRSAAERGHREVVEVLLQDGRADRNVFDNYPERFARSNGHVDVADLIRDFRATLQV</sequence>
<dbReference type="SUPFAM" id="SSF48403">
    <property type="entry name" value="Ankyrin repeat"/>
    <property type="match status" value="1"/>
</dbReference>
<reference evidence="1 2" key="1">
    <citation type="journal article" date="2018" name="Genome Biol. Evol.">
        <title>Multiple Roots of Fruiting Body Formation in Amoebozoa.</title>
        <authorList>
            <person name="Hillmann F."/>
            <person name="Forbes G."/>
            <person name="Novohradska S."/>
            <person name="Ferling I."/>
            <person name="Riege K."/>
            <person name="Groth M."/>
            <person name="Westermann M."/>
            <person name="Marz M."/>
            <person name="Spaller T."/>
            <person name="Winckler T."/>
            <person name="Schaap P."/>
            <person name="Glockner G."/>
        </authorList>
    </citation>
    <scope>NUCLEOTIDE SEQUENCE [LARGE SCALE GENOMIC DNA]</scope>
    <source>
        <strain evidence="1 2">Jena</strain>
    </source>
</reference>
<protein>
    <submittedName>
        <fullName evidence="1">Ankyrin-3-like</fullName>
    </submittedName>
</protein>
<dbReference type="Pfam" id="PF00023">
    <property type="entry name" value="Ank"/>
    <property type="match status" value="2"/>
</dbReference>
<dbReference type="Gene3D" id="1.25.40.20">
    <property type="entry name" value="Ankyrin repeat-containing domain"/>
    <property type="match status" value="1"/>
</dbReference>
<dbReference type="Proteomes" id="UP000241769">
    <property type="component" value="Unassembled WGS sequence"/>
</dbReference>
<evidence type="ECO:0000313" key="1">
    <source>
        <dbReference type="EMBL" id="PRP76969.1"/>
    </source>
</evidence>
<proteinExistence type="predicted"/>
<name>A0A2P6MZ44_9EUKA</name>
<dbReference type="SMART" id="SM00248">
    <property type="entry name" value="ANK"/>
    <property type="match status" value="4"/>
</dbReference>
<dbReference type="PANTHER" id="PTHR46224">
    <property type="entry name" value="ANKYRIN REPEAT FAMILY PROTEIN"/>
    <property type="match status" value="1"/>
</dbReference>
<dbReference type="AlphaFoldDB" id="A0A2P6MZ44"/>
<dbReference type="InterPro" id="IPR036770">
    <property type="entry name" value="Ankyrin_rpt-contain_sf"/>
</dbReference>
<accession>A0A2P6MZ44</accession>
<gene>
    <name evidence="1" type="ORF">PROFUN_14670</name>
</gene>
<evidence type="ECO:0000313" key="2">
    <source>
        <dbReference type="Proteomes" id="UP000241769"/>
    </source>
</evidence>
<dbReference type="InterPro" id="IPR051616">
    <property type="entry name" value="Cul2-RING_E3_ligase_SR"/>
</dbReference>
<dbReference type="EMBL" id="MDYQ01000290">
    <property type="protein sequence ID" value="PRP76969.1"/>
    <property type="molecule type" value="Genomic_DNA"/>
</dbReference>
<dbReference type="InterPro" id="IPR002110">
    <property type="entry name" value="Ankyrin_rpt"/>
</dbReference>
<comment type="caution">
    <text evidence="1">The sequence shown here is derived from an EMBL/GenBank/DDBJ whole genome shotgun (WGS) entry which is preliminary data.</text>
</comment>
<dbReference type="STRING" id="1890364.A0A2P6MZ44"/>